<keyword evidence="5" id="KW-0732">Signal</keyword>
<protein>
    <submittedName>
        <fullName evidence="6">Uncharacterized protein</fullName>
    </submittedName>
</protein>
<dbReference type="SMART" id="SM00248">
    <property type="entry name" value="ANK"/>
    <property type="match status" value="9"/>
</dbReference>
<gene>
    <name evidence="6" type="ORF">Golob_002478</name>
</gene>
<feature type="compositionally biased region" description="Low complexity" evidence="4">
    <location>
        <begin position="635"/>
        <end position="648"/>
    </location>
</feature>
<dbReference type="PANTHER" id="PTHR24126:SF40">
    <property type="entry name" value="ANKYRIN REPEAT FAMILY PROTEIN"/>
    <property type="match status" value="1"/>
</dbReference>
<dbReference type="PROSITE" id="PS50088">
    <property type="entry name" value="ANK_REPEAT"/>
    <property type="match status" value="2"/>
</dbReference>
<keyword evidence="1" id="KW-0677">Repeat</keyword>
<feature type="repeat" description="ANK" evidence="3">
    <location>
        <begin position="313"/>
        <end position="345"/>
    </location>
</feature>
<proteinExistence type="predicted"/>
<evidence type="ECO:0000256" key="3">
    <source>
        <dbReference type="PROSITE-ProRule" id="PRU00023"/>
    </source>
</evidence>
<dbReference type="PROSITE" id="PS50297">
    <property type="entry name" value="ANK_REP_REGION"/>
    <property type="match status" value="2"/>
</dbReference>
<accession>A0A7J8N538</accession>
<keyword evidence="7" id="KW-1185">Reference proteome</keyword>
<evidence type="ECO:0000256" key="5">
    <source>
        <dbReference type="SAM" id="SignalP"/>
    </source>
</evidence>
<dbReference type="InterPro" id="IPR036770">
    <property type="entry name" value="Ankyrin_rpt-contain_sf"/>
</dbReference>
<feature type="region of interest" description="Disordered" evidence="4">
    <location>
        <begin position="630"/>
        <end position="685"/>
    </location>
</feature>
<feature type="chain" id="PRO_5029540170" evidence="5">
    <location>
        <begin position="22"/>
        <end position="727"/>
    </location>
</feature>
<reference evidence="6 7" key="1">
    <citation type="journal article" date="2019" name="Genome Biol. Evol.">
        <title>Insights into the evolution of the New World diploid cottons (Gossypium, subgenus Houzingenia) based on genome sequencing.</title>
        <authorList>
            <person name="Grover C.E."/>
            <person name="Arick M.A. 2nd"/>
            <person name="Thrash A."/>
            <person name="Conover J.L."/>
            <person name="Sanders W.S."/>
            <person name="Peterson D.G."/>
            <person name="Frelichowski J.E."/>
            <person name="Scheffler J.A."/>
            <person name="Scheffler B.E."/>
            <person name="Wendel J.F."/>
        </authorList>
    </citation>
    <scope>NUCLEOTIDE SEQUENCE [LARGE SCALE GENOMIC DNA]</scope>
    <source>
        <strain evidence="6">157</strain>
        <tissue evidence="6">Leaf</tissue>
    </source>
</reference>
<name>A0A7J8N538_9ROSI</name>
<evidence type="ECO:0000256" key="2">
    <source>
        <dbReference type="ARBA" id="ARBA00023043"/>
    </source>
</evidence>
<dbReference type="InterPro" id="IPR002110">
    <property type="entry name" value="Ankyrin_rpt"/>
</dbReference>
<feature type="compositionally biased region" description="Basic and acidic residues" evidence="4">
    <location>
        <begin position="559"/>
        <end position="569"/>
    </location>
</feature>
<feature type="compositionally biased region" description="Polar residues" evidence="4">
    <location>
        <begin position="585"/>
        <end position="606"/>
    </location>
</feature>
<dbReference type="Gene3D" id="1.25.40.20">
    <property type="entry name" value="Ankyrin repeat-containing domain"/>
    <property type="match status" value="1"/>
</dbReference>
<dbReference type="EMBL" id="JABEZX010000012">
    <property type="protein sequence ID" value="MBA0572117.1"/>
    <property type="molecule type" value="Genomic_DNA"/>
</dbReference>
<dbReference type="Pfam" id="PF12796">
    <property type="entry name" value="Ank_2"/>
    <property type="match status" value="2"/>
</dbReference>
<evidence type="ECO:0000256" key="1">
    <source>
        <dbReference type="ARBA" id="ARBA00022737"/>
    </source>
</evidence>
<feature type="signal peptide" evidence="5">
    <location>
        <begin position="1"/>
        <end position="21"/>
    </location>
</feature>
<evidence type="ECO:0000313" key="7">
    <source>
        <dbReference type="Proteomes" id="UP000593572"/>
    </source>
</evidence>
<organism evidence="6 7">
    <name type="scientific">Gossypium lobatum</name>
    <dbReference type="NCBI Taxonomy" id="34289"/>
    <lineage>
        <taxon>Eukaryota</taxon>
        <taxon>Viridiplantae</taxon>
        <taxon>Streptophyta</taxon>
        <taxon>Embryophyta</taxon>
        <taxon>Tracheophyta</taxon>
        <taxon>Spermatophyta</taxon>
        <taxon>Magnoliopsida</taxon>
        <taxon>eudicotyledons</taxon>
        <taxon>Gunneridae</taxon>
        <taxon>Pentapetalae</taxon>
        <taxon>rosids</taxon>
        <taxon>malvids</taxon>
        <taxon>Malvales</taxon>
        <taxon>Malvaceae</taxon>
        <taxon>Malvoideae</taxon>
        <taxon>Gossypium</taxon>
    </lineage>
</organism>
<feature type="region of interest" description="Disordered" evidence="4">
    <location>
        <begin position="505"/>
        <end position="606"/>
    </location>
</feature>
<keyword evidence="2 3" id="KW-0040">ANK repeat</keyword>
<dbReference type="AlphaFoldDB" id="A0A7J8N538"/>
<evidence type="ECO:0000256" key="4">
    <source>
        <dbReference type="SAM" id="MobiDB-lite"/>
    </source>
</evidence>
<evidence type="ECO:0000313" key="6">
    <source>
        <dbReference type="EMBL" id="MBA0572117.1"/>
    </source>
</evidence>
<feature type="compositionally biased region" description="Basic and acidic residues" evidence="4">
    <location>
        <begin position="528"/>
        <end position="539"/>
    </location>
</feature>
<dbReference type="SUPFAM" id="SSF48403">
    <property type="entry name" value="Ankyrin repeat"/>
    <property type="match status" value="1"/>
</dbReference>
<feature type="region of interest" description="Disordered" evidence="4">
    <location>
        <begin position="703"/>
        <end position="727"/>
    </location>
</feature>
<feature type="repeat" description="ANK" evidence="3">
    <location>
        <begin position="280"/>
        <end position="312"/>
    </location>
</feature>
<dbReference type="PANTHER" id="PTHR24126">
    <property type="entry name" value="ANKYRIN REPEAT, PH AND SEC7 DOMAIN CONTAINING PROTEIN SECG-RELATED"/>
    <property type="match status" value="1"/>
</dbReference>
<dbReference type="Proteomes" id="UP000593572">
    <property type="component" value="Unassembled WGS sequence"/>
</dbReference>
<feature type="non-terminal residue" evidence="6">
    <location>
        <position position="727"/>
    </location>
</feature>
<comment type="caution">
    <text evidence="6">The sequence shown here is derived from an EMBL/GenBank/DDBJ whole genome shotgun (WGS) entry which is preliminary data.</text>
</comment>
<sequence>VACSSGFLFVLLVFDAGSSTASINKDLNPSLCAFLGPSSCLCLPIEFVRLCRLHYSLFKMPPTYLPLRWESTGDQWWYASPIDWAAANGHYDLVRELLRIDGNHLIKLTSLRRIRRLETVWDDEEQFDDVAKCRSQVARKLFLECESKKSKNSLIRAGYGGWLIYTAASAGDLGFVQQLLQRNPLLVFGEGEYGVTDVLYAAARGKNSEVFRLIYDFAVSPRFLAAKGDGFEEHIGEIPSVYKWEITNRAVHAAARGGNLKVLKDLLSDCTDILGYRDKRGSTILHAAAGKGQVEVVKYLVASFDIMDSTDEQGNTALHIAAYRGQSAVVEALILASPSLISVTNKAGETFLHLAVSGFQTPAFRRVDRQVNLMKRLVHAKNFSMEDIVNAKNNDGRTALHMAIIGNVHTDLVELLMSAKSINVNIRDADGMTPLDLLKQRPHSASSDILIRHLISAGGMFGCQDYTARRAIASHIKMQGHGSSPGTSFRISDTQIFLSTGVETTSDASDLGSGGKSRSSSTDFDSADENRKSSVDKKPAGSSMNNAAQRLKSVLHWPRMKDQKLKRMNESYSEETPIPLRQRFSKPSSLPNNKRTLSVRSGQSSPIAKKKLASGIIHGVMQAMPQITIPRRSRSSSFSKSSVSSPSSMDKQKGIFIEGDITGPSCSNPSLDDEKPDTMKQRPMKKGLRSQYFCFGGSGLAVKNPVSRQRQRQSQTSAANPAMVSMA</sequence>